<sequence length="267" mass="28712">MHCSTCGSIMEKDSKFCGECGTQAVQGQAVPQAQAVGENEFASGHIQSEQPTGKAGSFQENEYVQKGKKISKQFFGFALEALKSPMAASRRVTESDKVNGIIAHVLFALLLPLFTYIQAKKLSGGFIDVPFGSMVLQPFLVLLIFLAAYTAVNLGVAKLMKADHSFIEVLTRFGVFNVIPAAVLLVATVFSLLSINVFSFILFGIGVALFAVASFALTFSLKEHSQGGLDVFYGLIVVNVAMTIILLIIGDSIMGNIIEQIENNVPF</sequence>
<dbReference type="AlphaFoldDB" id="A0A1G8ZFJ3"/>
<keyword evidence="3" id="KW-1185">Reference proteome</keyword>
<dbReference type="EMBL" id="FNFL01000003">
    <property type="protein sequence ID" value="SDK13879.1"/>
    <property type="molecule type" value="Genomic_DNA"/>
</dbReference>
<proteinExistence type="predicted"/>
<keyword evidence="1" id="KW-0472">Membrane</keyword>
<evidence type="ECO:0008006" key="4">
    <source>
        <dbReference type="Google" id="ProtNLM"/>
    </source>
</evidence>
<evidence type="ECO:0000313" key="2">
    <source>
        <dbReference type="EMBL" id="SDK13879.1"/>
    </source>
</evidence>
<feature type="transmembrane region" description="Helical" evidence="1">
    <location>
        <begin position="197"/>
        <end position="219"/>
    </location>
</feature>
<dbReference type="Proteomes" id="UP000198694">
    <property type="component" value="Unassembled WGS sequence"/>
</dbReference>
<feature type="transmembrane region" description="Helical" evidence="1">
    <location>
        <begin position="98"/>
        <end position="119"/>
    </location>
</feature>
<name>A0A1G8ZFJ3_9BACI</name>
<keyword evidence="1" id="KW-0812">Transmembrane</keyword>
<feature type="transmembrane region" description="Helical" evidence="1">
    <location>
        <begin position="139"/>
        <end position="157"/>
    </location>
</feature>
<accession>A0A1G8ZFJ3</accession>
<dbReference type="OrthoDB" id="2837961at2"/>
<evidence type="ECO:0000256" key="1">
    <source>
        <dbReference type="SAM" id="Phobius"/>
    </source>
</evidence>
<keyword evidence="1" id="KW-1133">Transmembrane helix</keyword>
<protein>
    <recommendedName>
        <fullName evidence="4">Zinc-ribbon domain-containing protein</fullName>
    </recommendedName>
</protein>
<reference evidence="2 3" key="1">
    <citation type="submission" date="2016-10" db="EMBL/GenBank/DDBJ databases">
        <authorList>
            <person name="de Groot N.N."/>
        </authorList>
    </citation>
    <scope>NUCLEOTIDE SEQUENCE [LARGE SCALE GENOMIC DNA]</scope>
    <source>
        <strain evidence="2 3">CGMCC 1.6502</strain>
    </source>
</reference>
<evidence type="ECO:0000313" key="3">
    <source>
        <dbReference type="Proteomes" id="UP000198694"/>
    </source>
</evidence>
<dbReference type="STRING" id="407036.SAMN05216243_1982"/>
<feature type="transmembrane region" description="Helical" evidence="1">
    <location>
        <begin position="231"/>
        <end position="249"/>
    </location>
</feature>
<organism evidence="2 3">
    <name type="scientific">Sediminibacillus albus</name>
    <dbReference type="NCBI Taxonomy" id="407036"/>
    <lineage>
        <taxon>Bacteria</taxon>
        <taxon>Bacillati</taxon>
        <taxon>Bacillota</taxon>
        <taxon>Bacilli</taxon>
        <taxon>Bacillales</taxon>
        <taxon>Bacillaceae</taxon>
        <taxon>Sediminibacillus</taxon>
    </lineage>
</organism>
<dbReference type="RefSeq" id="WP_093213532.1">
    <property type="nucleotide sequence ID" value="NZ_FNFL01000003.1"/>
</dbReference>
<gene>
    <name evidence="2" type="ORF">SAMN05216243_1982</name>
</gene>
<feature type="transmembrane region" description="Helical" evidence="1">
    <location>
        <begin position="169"/>
        <end position="191"/>
    </location>
</feature>